<dbReference type="CDD" id="cd03443">
    <property type="entry name" value="PaaI_thioesterase"/>
    <property type="match status" value="1"/>
</dbReference>
<comment type="caution">
    <text evidence="3">The sequence shown here is derived from an EMBL/GenBank/DDBJ whole genome shotgun (WGS) entry which is preliminary data.</text>
</comment>
<accession>A0A327YSM4</accession>
<dbReference type="NCBIfam" id="TIGR00369">
    <property type="entry name" value="unchar_dom_1"/>
    <property type="match status" value="1"/>
</dbReference>
<dbReference type="InterPro" id="IPR052723">
    <property type="entry name" value="Acyl-CoA_thioesterase_PaaI"/>
</dbReference>
<organism evidence="3 4">
    <name type="scientific">Salipiger aestuarii</name>
    <dbReference type="NCBI Taxonomy" id="568098"/>
    <lineage>
        <taxon>Bacteria</taxon>
        <taxon>Pseudomonadati</taxon>
        <taxon>Pseudomonadota</taxon>
        <taxon>Alphaproteobacteria</taxon>
        <taxon>Rhodobacterales</taxon>
        <taxon>Roseobacteraceae</taxon>
        <taxon>Salipiger</taxon>
    </lineage>
</organism>
<evidence type="ECO:0000259" key="2">
    <source>
        <dbReference type="Pfam" id="PF03061"/>
    </source>
</evidence>
<protein>
    <submittedName>
        <fullName evidence="3">Uncharacterized protein (TIGR00369 family)</fullName>
    </submittedName>
</protein>
<name>A0A327YSM4_9RHOB</name>
<dbReference type="AlphaFoldDB" id="A0A327YSM4"/>
<proteinExistence type="predicted"/>
<dbReference type="SUPFAM" id="SSF54637">
    <property type="entry name" value="Thioesterase/thiol ester dehydrase-isomerase"/>
    <property type="match status" value="1"/>
</dbReference>
<evidence type="ECO:0000256" key="1">
    <source>
        <dbReference type="ARBA" id="ARBA00022801"/>
    </source>
</evidence>
<dbReference type="EMBL" id="QLMG01000001">
    <property type="protein sequence ID" value="RAK23923.1"/>
    <property type="molecule type" value="Genomic_DNA"/>
</dbReference>
<feature type="domain" description="Thioesterase" evidence="2">
    <location>
        <begin position="39"/>
        <end position="116"/>
    </location>
</feature>
<dbReference type="Gene3D" id="3.10.129.10">
    <property type="entry name" value="Hotdog Thioesterase"/>
    <property type="match status" value="1"/>
</dbReference>
<evidence type="ECO:0000313" key="4">
    <source>
        <dbReference type="Proteomes" id="UP000249165"/>
    </source>
</evidence>
<dbReference type="InterPro" id="IPR029069">
    <property type="entry name" value="HotDog_dom_sf"/>
</dbReference>
<keyword evidence="1" id="KW-0378">Hydrolase</keyword>
<dbReference type="Proteomes" id="UP000249165">
    <property type="component" value="Unassembled WGS sequence"/>
</dbReference>
<dbReference type="PANTHER" id="PTHR42856">
    <property type="entry name" value="ACYL-COENZYME A THIOESTERASE PAAI"/>
    <property type="match status" value="1"/>
</dbReference>
<dbReference type="PANTHER" id="PTHR42856:SF1">
    <property type="entry name" value="ACYL-COENZYME A THIOESTERASE PAAI"/>
    <property type="match status" value="1"/>
</dbReference>
<keyword evidence="4" id="KW-1185">Reference proteome</keyword>
<dbReference type="GO" id="GO:0016289">
    <property type="term" value="F:acyl-CoA hydrolase activity"/>
    <property type="evidence" value="ECO:0007669"/>
    <property type="project" value="TreeGrafter"/>
</dbReference>
<gene>
    <name evidence="3" type="ORF">ATI53_100130</name>
</gene>
<sequence>MTDPPSAFAQMLGYDLVDWREGFARYEMAISGKLGNREGIVHGGVHATLLDSAMGISGCWTGEADARAVALTLSLNVQYIGKPRGARLICDARMTGGGRSIFYAEATLSDDLGTLVAKGSGVFKRRRTPDATDGQ</sequence>
<reference evidence="3 4" key="1">
    <citation type="submission" date="2018-06" db="EMBL/GenBank/DDBJ databases">
        <title>Genomic Encyclopedia of Archaeal and Bacterial Type Strains, Phase II (KMG-II): from individual species to whole genera.</title>
        <authorList>
            <person name="Goeker M."/>
        </authorList>
    </citation>
    <scope>NUCLEOTIDE SEQUENCE [LARGE SCALE GENOMIC DNA]</scope>
    <source>
        <strain evidence="3 4">DSM 22011</strain>
    </source>
</reference>
<dbReference type="InterPro" id="IPR003736">
    <property type="entry name" value="PAAI_dom"/>
</dbReference>
<dbReference type="Pfam" id="PF03061">
    <property type="entry name" value="4HBT"/>
    <property type="match status" value="1"/>
</dbReference>
<dbReference type="InterPro" id="IPR006683">
    <property type="entry name" value="Thioestr_dom"/>
</dbReference>
<evidence type="ECO:0000313" key="3">
    <source>
        <dbReference type="EMBL" id="RAK23923.1"/>
    </source>
</evidence>